<proteinExistence type="predicted"/>
<keyword evidence="2" id="KW-0812">Transmembrane</keyword>
<feature type="transmembrane region" description="Helical" evidence="2">
    <location>
        <begin position="67"/>
        <end position="87"/>
    </location>
</feature>
<name>A0A2S2RA17_9HEMI</name>
<gene>
    <name evidence="3" type="ORF">g.152164</name>
</gene>
<evidence type="ECO:0000256" key="2">
    <source>
        <dbReference type="SAM" id="Phobius"/>
    </source>
</evidence>
<keyword evidence="2" id="KW-0472">Membrane</keyword>
<sequence>MGRKKKDNLDNSESENYESINEPKKQSMCNNDQMFKYQNINMVTIRSYWQCQSTIFIWKYMSKLEWLATRISYLFDIYVIIYCLFFSQPEIRVYYLVSGLE</sequence>
<evidence type="ECO:0000256" key="1">
    <source>
        <dbReference type="SAM" id="MobiDB-lite"/>
    </source>
</evidence>
<keyword evidence="2" id="KW-1133">Transmembrane helix</keyword>
<reference evidence="3" key="1">
    <citation type="submission" date="2018-04" db="EMBL/GenBank/DDBJ databases">
        <title>Transcriptome assembly of Sipha flava.</title>
        <authorList>
            <person name="Scully E.D."/>
            <person name="Geib S.M."/>
            <person name="Palmer N.A."/>
            <person name="Koch K."/>
            <person name="Bradshaw J."/>
            <person name="Heng-Moss T."/>
            <person name="Sarath G."/>
        </authorList>
    </citation>
    <scope>NUCLEOTIDE SEQUENCE</scope>
</reference>
<evidence type="ECO:0000313" key="3">
    <source>
        <dbReference type="EMBL" id="MBY86813.1"/>
    </source>
</evidence>
<organism evidence="3">
    <name type="scientific">Sipha flava</name>
    <name type="common">yellow sugarcane aphid</name>
    <dbReference type="NCBI Taxonomy" id="143950"/>
    <lineage>
        <taxon>Eukaryota</taxon>
        <taxon>Metazoa</taxon>
        <taxon>Ecdysozoa</taxon>
        <taxon>Arthropoda</taxon>
        <taxon>Hexapoda</taxon>
        <taxon>Insecta</taxon>
        <taxon>Pterygota</taxon>
        <taxon>Neoptera</taxon>
        <taxon>Paraneoptera</taxon>
        <taxon>Hemiptera</taxon>
        <taxon>Sternorrhyncha</taxon>
        <taxon>Aphidomorpha</taxon>
        <taxon>Aphidoidea</taxon>
        <taxon>Aphididae</taxon>
        <taxon>Sipha</taxon>
    </lineage>
</organism>
<dbReference type="EMBL" id="GGMS01017610">
    <property type="protein sequence ID" value="MBY86813.1"/>
    <property type="molecule type" value="Transcribed_RNA"/>
</dbReference>
<dbReference type="AlphaFoldDB" id="A0A2S2RA17"/>
<accession>A0A2S2RA17</accession>
<protein>
    <submittedName>
        <fullName evidence="3">Uncharacterized protein</fullName>
    </submittedName>
</protein>
<feature type="region of interest" description="Disordered" evidence="1">
    <location>
        <begin position="1"/>
        <end position="25"/>
    </location>
</feature>